<dbReference type="Proteomes" id="UP001230426">
    <property type="component" value="Unassembled WGS sequence"/>
</dbReference>
<dbReference type="PROSITE" id="PS50075">
    <property type="entry name" value="CARRIER"/>
    <property type="match status" value="1"/>
</dbReference>
<keyword evidence="3" id="KW-1185">Reference proteome</keyword>
<dbReference type="Gene3D" id="1.10.1200.10">
    <property type="entry name" value="ACP-like"/>
    <property type="match status" value="1"/>
</dbReference>
<dbReference type="InterPro" id="IPR009081">
    <property type="entry name" value="PP-bd_ACP"/>
</dbReference>
<dbReference type="SUPFAM" id="SSF47336">
    <property type="entry name" value="ACP-like"/>
    <property type="match status" value="1"/>
</dbReference>
<dbReference type="EMBL" id="JAUSRB010000002">
    <property type="protein sequence ID" value="MDP9867040.1"/>
    <property type="molecule type" value="Genomic_DNA"/>
</dbReference>
<dbReference type="InterPro" id="IPR036736">
    <property type="entry name" value="ACP-like_sf"/>
</dbReference>
<protein>
    <submittedName>
        <fullName evidence="2">Acyl carrier protein</fullName>
    </submittedName>
</protein>
<feature type="domain" description="Carrier" evidence="1">
    <location>
        <begin position="2"/>
        <end position="80"/>
    </location>
</feature>
<evidence type="ECO:0000313" key="2">
    <source>
        <dbReference type="EMBL" id="MDP9867040.1"/>
    </source>
</evidence>
<evidence type="ECO:0000313" key="3">
    <source>
        <dbReference type="Proteomes" id="UP001230426"/>
    </source>
</evidence>
<proteinExistence type="predicted"/>
<accession>A0ABT9RF93</accession>
<gene>
    <name evidence="2" type="ORF">J2S55_006306</name>
</gene>
<evidence type="ECO:0000259" key="1">
    <source>
        <dbReference type="PROSITE" id="PS50075"/>
    </source>
</evidence>
<dbReference type="RefSeq" id="WP_306868305.1">
    <property type="nucleotide sequence ID" value="NZ_JAUSRB010000002.1"/>
</dbReference>
<name>A0ABT9RF93_9ACTN</name>
<organism evidence="2 3">
    <name type="scientific">Streptosporangium brasiliense</name>
    <dbReference type="NCBI Taxonomy" id="47480"/>
    <lineage>
        <taxon>Bacteria</taxon>
        <taxon>Bacillati</taxon>
        <taxon>Actinomycetota</taxon>
        <taxon>Actinomycetes</taxon>
        <taxon>Streptosporangiales</taxon>
        <taxon>Streptosporangiaceae</taxon>
        <taxon>Streptosporangium</taxon>
    </lineage>
</organism>
<sequence length="82" mass="9071">MDNATTIKKFILSEFLPDVGAGELDSDYDLLNGGIVDSLGLLRVIEWLEIQFQLDSDTIELTPDNFRTINRISALVDTAGRA</sequence>
<reference evidence="2 3" key="1">
    <citation type="submission" date="2023-07" db="EMBL/GenBank/DDBJ databases">
        <title>Sequencing the genomes of 1000 actinobacteria strains.</title>
        <authorList>
            <person name="Klenk H.-P."/>
        </authorList>
    </citation>
    <scope>NUCLEOTIDE SEQUENCE [LARGE SCALE GENOMIC DNA]</scope>
    <source>
        <strain evidence="2 3">DSM 44109</strain>
    </source>
</reference>
<comment type="caution">
    <text evidence="2">The sequence shown here is derived from an EMBL/GenBank/DDBJ whole genome shotgun (WGS) entry which is preliminary data.</text>
</comment>